<evidence type="ECO:0008006" key="3">
    <source>
        <dbReference type="Google" id="ProtNLM"/>
    </source>
</evidence>
<reference evidence="1 2" key="1">
    <citation type="submission" date="2023-09" db="EMBL/GenBank/DDBJ databases">
        <authorList>
            <person name="Wang M."/>
        </authorList>
    </citation>
    <scope>NUCLEOTIDE SEQUENCE [LARGE SCALE GENOMIC DNA]</scope>
    <source>
        <strain evidence="1">GT-2023</strain>
        <tissue evidence="1">Liver</tissue>
    </source>
</reference>
<evidence type="ECO:0000313" key="1">
    <source>
        <dbReference type="EMBL" id="KAL1247227.1"/>
    </source>
</evidence>
<keyword evidence="2" id="KW-1185">Reference proteome</keyword>
<sequence>MDETGVTTVQAPEKIIATRGVCQTGAMTSGERGKLVAVAVAINALGNSIPPFFVFPRKRFHAHVTTQPV</sequence>
<protein>
    <recommendedName>
        <fullName evidence="3">Transposase</fullName>
    </recommendedName>
</protein>
<gene>
    <name evidence="1" type="ORF">QQF64_022603</name>
</gene>
<evidence type="ECO:0000313" key="2">
    <source>
        <dbReference type="Proteomes" id="UP001558613"/>
    </source>
</evidence>
<proteinExistence type="predicted"/>
<name>A0ABR3L6D8_9TELE</name>
<dbReference type="Proteomes" id="UP001558613">
    <property type="component" value="Unassembled WGS sequence"/>
</dbReference>
<comment type="caution">
    <text evidence="1">The sequence shown here is derived from an EMBL/GenBank/DDBJ whole genome shotgun (WGS) entry which is preliminary data.</text>
</comment>
<accession>A0ABR3L6D8</accession>
<dbReference type="EMBL" id="JAYMGO010000025">
    <property type="protein sequence ID" value="KAL1247227.1"/>
    <property type="molecule type" value="Genomic_DNA"/>
</dbReference>
<organism evidence="1 2">
    <name type="scientific">Cirrhinus molitorella</name>
    <name type="common">mud carp</name>
    <dbReference type="NCBI Taxonomy" id="172907"/>
    <lineage>
        <taxon>Eukaryota</taxon>
        <taxon>Metazoa</taxon>
        <taxon>Chordata</taxon>
        <taxon>Craniata</taxon>
        <taxon>Vertebrata</taxon>
        <taxon>Euteleostomi</taxon>
        <taxon>Actinopterygii</taxon>
        <taxon>Neopterygii</taxon>
        <taxon>Teleostei</taxon>
        <taxon>Ostariophysi</taxon>
        <taxon>Cypriniformes</taxon>
        <taxon>Cyprinidae</taxon>
        <taxon>Labeoninae</taxon>
        <taxon>Labeonini</taxon>
        <taxon>Cirrhinus</taxon>
    </lineage>
</organism>